<evidence type="ECO:0000313" key="2">
    <source>
        <dbReference type="EMBL" id="MFC5649591.1"/>
    </source>
</evidence>
<dbReference type="InterPro" id="IPR024072">
    <property type="entry name" value="DHFR-like_dom_sf"/>
</dbReference>
<reference evidence="3" key="1">
    <citation type="journal article" date="2019" name="Int. J. Syst. Evol. Microbiol.">
        <title>The Global Catalogue of Microorganisms (GCM) 10K type strain sequencing project: providing services to taxonomists for standard genome sequencing and annotation.</title>
        <authorList>
            <consortium name="The Broad Institute Genomics Platform"/>
            <consortium name="The Broad Institute Genome Sequencing Center for Infectious Disease"/>
            <person name="Wu L."/>
            <person name="Ma J."/>
        </authorList>
    </citation>
    <scope>NUCLEOTIDE SEQUENCE [LARGE SCALE GENOMIC DNA]</scope>
    <source>
        <strain evidence="3">CGMCC 1.3240</strain>
    </source>
</reference>
<evidence type="ECO:0000313" key="3">
    <source>
        <dbReference type="Proteomes" id="UP001596047"/>
    </source>
</evidence>
<dbReference type="EMBL" id="JBHSOW010000038">
    <property type="protein sequence ID" value="MFC5649591.1"/>
    <property type="molecule type" value="Genomic_DNA"/>
</dbReference>
<dbReference type="Gene3D" id="3.40.430.10">
    <property type="entry name" value="Dihydrofolate Reductase, subunit A"/>
    <property type="match status" value="1"/>
</dbReference>
<accession>A0ABW0VZM6</accession>
<dbReference type="RefSeq" id="WP_379188121.1">
    <property type="nucleotide sequence ID" value="NZ_JBHSOW010000038.1"/>
</dbReference>
<name>A0ABW0VZM6_9BACL</name>
<keyword evidence="3" id="KW-1185">Reference proteome</keyword>
<dbReference type="Pfam" id="PF01872">
    <property type="entry name" value="RibD_C"/>
    <property type="match status" value="1"/>
</dbReference>
<feature type="domain" description="Bacterial bifunctional deaminase-reductase C-terminal" evidence="1">
    <location>
        <begin position="4"/>
        <end position="63"/>
    </location>
</feature>
<dbReference type="SUPFAM" id="SSF53597">
    <property type="entry name" value="Dihydrofolate reductase-like"/>
    <property type="match status" value="1"/>
</dbReference>
<comment type="caution">
    <text evidence="2">The sequence shown here is derived from an EMBL/GenBank/DDBJ whole genome shotgun (WGS) entry which is preliminary data.</text>
</comment>
<dbReference type="Proteomes" id="UP001596047">
    <property type="component" value="Unassembled WGS sequence"/>
</dbReference>
<protein>
    <submittedName>
        <fullName evidence="2">Dihydrofolate reductase family protein</fullName>
    </submittedName>
</protein>
<dbReference type="InterPro" id="IPR002734">
    <property type="entry name" value="RibDG_C"/>
</dbReference>
<sequence>MPVDILILGSGTIVQQLANEGLIDEYLFIMTPVVAGEGKPLFKHVKQFGLTLLETKAFRSGNVLLHYELKK</sequence>
<gene>
    <name evidence="2" type="ORF">ACFPYJ_10695</name>
</gene>
<organism evidence="2 3">
    <name type="scientific">Paenibacillus solisilvae</name>
    <dbReference type="NCBI Taxonomy" id="2486751"/>
    <lineage>
        <taxon>Bacteria</taxon>
        <taxon>Bacillati</taxon>
        <taxon>Bacillota</taxon>
        <taxon>Bacilli</taxon>
        <taxon>Bacillales</taxon>
        <taxon>Paenibacillaceae</taxon>
        <taxon>Paenibacillus</taxon>
    </lineage>
</organism>
<evidence type="ECO:0000259" key="1">
    <source>
        <dbReference type="Pfam" id="PF01872"/>
    </source>
</evidence>
<proteinExistence type="predicted"/>